<dbReference type="AlphaFoldDB" id="A0A9P0KH97"/>
<gene>
    <name evidence="1" type="ORF">ACAOBT_LOCUS11581</name>
</gene>
<reference evidence="1" key="1">
    <citation type="submission" date="2022-03" db="EMBL/GenBank/DDBJ databases">
        <authorList>
            <person name="Sayadi A."/>
        </authorList>
    </citation>
    <scope>NUCLEOTIDE SEQUENCE</scope>
</reference>
<evidence type="ECO:0000313" key="1">
    <source>
        <dbReference type="EMBL" id="CAH1975369.1"/>
    </source>
</evidence>
<organism evidence="1 2">
    <name type="scientific">Acanthoscelides obtectus</name>
    <name type="common">Bean weevil</name>
    <name type="synonym">Bruchus obtectus</name>
    <dbReference type="NCBI Taxonomy" id="200917"/>
    <lineage>
        <taxon>Eukaryota</taxon>
        <taxon>Metazoa</taxon>
        <taxon>Ecdysozoa</taxon>
        <taxon>Arthropoda</taxon>
        <taxon>Hexapoda</taxon>
        <taxon>Insecta</taxon>
        <taxon>Pterygota</taxon>
        <taxon>Neoptera</taxon>
        <taxon>Endopterygota</taxon>
        <taxon>Coleoptera</taxon>
        <taxon>Polyphaga</taxon>
        <taxon>Cucujiformia</taxon>
        <taxon>Chrysomeloidea</taxon>
        <taxon>Chrysomelidae</taxon>
        <taxon>Bruchinae</taxon>
        <taxon>Bruchini</taxon>
        <taxon>Acanthoscelides</taxon>
    </lineage>
</organism>
<accession>A0A9P0KH97</accession>
<dbReference type="Proteomes" id="UP001152888">
    <property type="component" value="Unassembled WGS sequence"/>
</dbReference>
<sequence>MYLYFEYVRQIKGQIFGIWEYLFFCRFWNYFSHRCLELRCEFFQNIKGAQ</sequence>
<evidence type="ECO:0000313" key="2">
    <source>
        <dbReference type="Proteomes" id="UP001152888"/>
    </source>
</evidence>
<dbReference type="EMBL" id="CAKOFQ010006835">
    <property type="protein sequence ID" value="CAH1975369.1"/>
    <property type="molecule type" value="Genomic_DNA"/>
</dbReference>
<proteinExistence type="predicted"/>
<keyword evidence="2" id="KW-1185">Reference proteome</keyword>
<protein>
    <submittedName>
        <fullName evidence="1">Uncharacterized protein</fullName>
    </submittedName>
</protein>
<name>A0A9P0KH97_ACAOB</name>
<comment type="caution">
    <text evidence="1">The sequence shown here is derived from an EMBL/GenBank/DDBJ whole genome shotgun (WGS) entry which is preliminary data.</text>
</comment>